<sequence>MWVLGHHWITYQAGAQGHQLAYELVEPSWTTLPTFSVLWNSMVGMCQCSLGNHGPGNPFCYGGAPHRGTTKEPQWLRCLCVGRSWTNCAGPGVPWPVFRLSIEPKVGHPNLSPLPLL</sequence>
<dbReference type="AlphaFoldDB" id="A0ABD2IUF3"/>
<keyword evidence="2" id="KW-1185">Reference proteome</keyword>
<dbReference type="EMBL" id="JBICBT010001097">
    <property type="protein sequence ID" value="KAL3083604.1"/>
    <property type="molecule type" value="Genomic_DNA"/>
</dbReference>
<comment type="caution">
    <text evidence="1">The sequence shown here is derived from an EMBL/GenBank/DDBJ whole genome shotgun (WGS) entry which is preliminary data.</text>
</comment>
<reference evidence="1 2" key="1">
    <citation type="submission" date="2024-10" db="EMBL/GenBank/DDBJ databases">
        <authorList>
            <person name="Kim D."/>
        </authorList>
    </citation>
    <scope>NUCLEOTIDE SEQUENCE [LARGE SCALE GENOMIC DNA]</scope>
    <source>
        <strain evidence="1">BH-2024</strain>
    </source>
</reference>
<gene>
    <name evidence="1" type="ORF">niasHT_034794</name>
</gene>
<accession>A0ABD2IUF3</accession>
<evidence type="ECO:0000313" key="1">
    <source>
        <dbReference type="EMBL" id="KAL3083604.1"/>
    </source>
</evidence>
<proteinExistence type="predicted"/>
<name>A0ABD2IUF3_9BILA</name>
<organism evidence="1 2">
    <name type="scientific">Heterodera trifolii</name>
    <dbReference type="NCBI Taxonomy" id="157864"/>
    <lineage>
        <taxon>Eukaryota</taxon>
        <taxon>Metazoa</taxon>
        <taxon>Ecdysozoa</taxon>
        <taxon>Nematoda</taxon>
        <taxon>Chromadorea</taxon>
        <taxon>Rhabditida</taxon>
        <taxon>Tylenchina</taxon>
        <taxon>Tylenchomorpha</taxon>
        <taxon>Tylenchoidea</taxon>
        <taxon>Heteroderidae</taxon>
        <taxon>Heteroderinae</taxon>
        <taxon>Heterodera</taxon>
    </lineage>
</organism>
<protein>
    <submittedName>
        <fullName evidence="1">Uncharacterized protein</fullName>
    </submittedName>
</protein>
<dbReference type="Proteomes" id="UP001620626">
    <property type="component" value="Unassembled WGS sequence"/>
</dbReference>
<evidence type="ECO:0000313" key="2">
    <source>
        <dbReference type="Proteomes" id="UP001620626"/>
    </source>
</evidence>